<dbReference type="GO" id="GO:0005525">
    <property type="term" value="F:GTP binding"/>
    <property type="evidence" value="ECO:0007669"/>
    <property type="project" value="UniProtKB-KW"/>
</dbReference>
<feature type="region of interest" description="Disordered" evidence="3">
    <location>
        <begin position="197"/>
        <end position="219"/>
    </location>
</feature>
<keyword evidence="5" id="KW-1185">Reference proteome</keyword>
<dbReference type="EMBL" id="CP011125">
    <property type="protein sequence ID" value="AKF10588.1"/>
    <property type="molecule type" value="Genomic_DNA"/>
</dbReference>
<reference evidence="4 5" key="1">
    <citation type="submission" date="2015-03" db="EMBL/GenBank/DDBJ databases">
        <title>Genome assembly of Sandaracinus amylolyticus DSM 53668.</title>
        <authorList>
            <person name="Sharma G."/>
            <person name="Subramanian S."/>
        </authorList>
    </citation>
    <scope>NUCLEOTIDE SEQUENCE [LARGE SCALE GENOMIC DNA]</scope>
    <source>
        <strain evidence="4 5">DSM 53668</strain>
    </source>
</reference>
<name>A0A0F6YMQ6_9BACT</name>
<dbReference type="Proteomes" id="UP000034883">
    <property type="component" value="Chromosome"/>
</dbReference>
<dbReference type="STRING" id="927083.DB32_007737"/>
<dbReference type="KEGG" id="samy:DB32_007737"/>
<dbReference type="InterPro" id="IPR052705">
    <property type="entry name" value="Gliding_Motility_GTPase"/>
</dbReference>
<keyword evidence="1" id="KW-0547">Nucleotide-binding</keyword>
<dbReference type="Gene3D" id="3.40.50.300">
    <property type="entry name" value="P-loop containing nucleotide triphosphate hydrolases"/>
    <property type="match status" value="1"/>
</dbReference>
<dbReference type="GO" id="GO:0003924">
    <property type="term" value="F:GTPase activity"/>
    <property type="evidence" value="ECO:0007669"/>
    <property type="project" value="InterPro"/>
</dbReference>
<dbReference type="AlphaFoldDB" id="A0A0F6YMQ6"/>
<dbReference type="InterPro" id="IPR006689">
    <property type="entry name" value="Small_GTPase_ARF/SAR"/>
</dbReference>
<evidence type="ECO:0000313" key="4">
    <source>
        <dbReference type="EMBL" id="AKF10588.1"/>
    </source>
</evidence>
<protein>
    <submittedName>
        <fullName evidence="4">Gliding motility protein MglA</fullName>
    </submittedName>
</protein>
<evidence type="ECO:0000313" key="5">
    <source>
        <dbReference type="Proteomes" id="UP000034883"/>
    </source>
</evidence>
<organism evidence="4 5">
    <name type="scientific">Sandaracinus amylolyticus</name>
    <dbReference type="NCBI Taxonomy" id="927083"/>
    <lineage>
        <taxon>Bacteria</taxon>
        <taxon>Pseudomonadati</taxon>
        <taxon>Myxococcota</taxon>
        <taxon>Polyangia</taxon>
        <taxon>Polyangiales</taxon>
        <taxon>Sandaracinaceae</taxon>
        <taxon>Sandaracinus</taxon>
    </lineage>
</organism>
<dbReference type="PANTHER" id="PTHR42708:SF1">
    <property type="entry name" value="GLIDING MOTILITY PROTEIN MGLA"/>
    <property type="match status" value="1"/>
</dbReference>
<dbReference type="InterPro" id="IPR027417">
    <property type="entry name" value="P-loop_NTPase"/>
</dbReference>
<dbReference type="SUPFAM" id="SSF52540">
    <property type="entry name" value="P-loop containing nucleoside triphosphate hydrolases"/>
    <property type="match status" value="1"/>
</dbReference>
<dbReference type="Pfam" id="PF00025">
    <property type="entry name" value="Arf"/>
    <property type="match status" value="1"/>
</dbReference>
<accession>A0A0F6YMQ6</accession>
<keyword evidence="2" id="KW-0342">GTP-binding</keyword>
<evidence type="ECO:0000256" key="2">
    <source>
        <dbReference type="ARBA" id="ARBA00023134"/>
    </source>
</evidence>
<dbReference type="PANTHER" id="PTHR42708">
    <property type="entry name" value="ATP/GTP-BINDING PROTEIN-RELATED"/>
    <property type="match status" value="1"/>
</dbReference>
<sequence length="373" mass="40415">MINPLAREISAKIVYYGPGLSGKTTTLKAIYDAVRPERRGQLLTLATEGDRTIFFDFLPITVNQVQGMGVRFQLYTVPGQVFYEATRRLVLNGADGVVFVADSQRAARDSNLQSFENLQQNLEEMGIDLARFPFVVQYNKRDLPDLMSVEQMRADLNALGAPEHETAANAGVGVLEALRDISGLVVRSLWNELPKSAPRETPAELLPPSPEAAATQSVRPRGVAGGIVAELQRIVDSGEHEAFSLNESTDVVRAAKTAVPPPIASPDVGISFAPLWEGADTATVVEIEDAIRQGSHKHALELSARALARLLESLPGTLANESPMAKAGLLGLDGREYLRFCRLVLMPESAVTDKDALFALYMLISAKLKAQAI</sequence>
<dbReference type="CDD" id="cd00882">
    <property type="entry name" value="Ras_like_GTPase"/>
    <property type="match status" value="1"/>
</dbReference>
<gene>
    <name evidence="4" type="ORF">DB32_007737</name>
</gene>
<evidence type="ECO:0000256" key="1">
    <source>
        <dbReference type="ARBA" id="ARBA00022741"/>
    </source>
</evidence>
<evidence type="ECO:0000256" key="3">
    <source>
        <dbReference type="SAM" id="MobiDB-lite"/>
    </source>
</evidence>
<proteinExistence type="predicted"/>